<evidence type="ECO:0000313" key="2">
    <source>
        <dbReference type="EMBL" id="QJA58867.1"/>
    </source>
</evidence>
<feature type="compositionally biased region" description="Gly residues" evidence="1">
    <location>
        <begin position="1636"/>
        <end position="1649"/>
    </location>
</feature>
<feature type="region of interest" description="Disordered" evidence="1">
    <location>
        <begin position="1611"/>
        <end position="1649"/>
    </location>
</feature>
<feature type="compositionally biased region" description="Basic and acidic residues" evidence="1">
    <location>
        <begin position="275"/>
        <end position="313"/>
    </location>
</feature>
<proteinExistence type="predicted"/>
<reference evidence="2" key="1">
    <citation type="submission" date="2020-03" db="EMBL/GenBank/DDBJ databases">
        <title>The deep terrestrial virosphere.</title>
        <authorList>
            <person name="Holmfeldt K."/>
            <person name="Nilsson E."/>
            <person name="Simone D."/>
            <person name="Lopez-Fernandez M."/>
            <person name="Wu X."/>
            <person name="de Brujin I."/>
            <person name="Lundin D."/>
            <person name="Andersson A."/>
            <person name="Bertilsson S."/>
            <person name="Dopson M."/>
        </authorList>
    </citation>
    <scope>NUCLEOTIDE SEQUENCE</scope>
    <source>
        <strain evidence="2">MM415B01395</strain>
    </source>
</reference>
<feature type="region of interest" description="Disordered" evidence="1">
    <location>
        <begin position="275"/>
        <end position="325"/>
    </location>
</feature>
<organism evidence="2">
    <name type="scientific">viral metagenome</name>
    <dbReference type="NCBI Taxonomy" id="1070528"/>
    <lineage>
        <taxon>unclassified sequences</taxon>
        <taxon>metagenomes</taxon>
        <taxon>organismal metagenomes</taxon>
    </lineage>
</organism>
<protein>
    <submittedName>
        <fullName evidence="2">Uncharacterized protein</fullName>
    </submittedName>
</protein>
<evidence type="ECO:0000256" key="1">
    <source>
        <dbReference type="SAM" id="MobiDB-lite"/>
    </source>
</evidence>
<gene>
    <name evidence="2" type="ORF">MM415B01395_0010</name>
</gene>
<dbReference type="EMBL" id="MT141343">
    <property type="protein sequence ID" value="QJA58867.1"/>
    <property type="molecule type" value="Genomic_DNA"/>
</dbReference>
<name>A0A6M3IP59_9ZZZZ</name>
<sequence>MGDWLEEIGSGKDRGLVPSGGDWLSEIGPEEESPGILGTIGKQALGTADVAASTIHGLTMFPFHLGAEAMGYTAGALLPGVSGKELAERWGGAVESVTLKPGMIEEAILGETGPGAAAGELIGKGFEFIIPREKIQHNLSRMKELGVPEGVADQIAFWWSRGIELTAFSVLHRGGVEGTRKFREKFAEKSERINEAVEKGDVDAAKTNAESLKDLLESEDVKPIRDAIAKTPIEDKITARTEATARRTSAEARESFEQKRNMMKELEDAKRLREDEARVRERGAEREIGEAKGREDLELKTPEEPSVKEEAQVKETPSPDYTRGDARLIAEPIAEGLDIKYDGMQEYPPQLNKPPTYQFTTKDGITFNVEELSKGAVESKLTEMREMRKSKEAVPGIVEKPKKSVVSLDEDIRFSDRKLKREFAELKKEEESIYEKFPDLKIRDSGALIPYEEINISEIPKETLRRIDDIHDRMYQIAQIDYERIDQRTPFLKDGDLIEMLSEEKISEIKKSRIKSVKEPTLHEGPLESTEGLSIIDKHRRFRAIADMTGTSGGSSAIPVLIENKYLFTPEEQVRLRNYLEDINVDKRPTVEQVAEAAKITDLVDYSKKEVGAKKPILREGPPPEKPAPKDYIKIGSKEFPKESVTKTNEIESIIGEDGAIEYDLYGKRKFKTAEDAQKVIDTEKKVQGYREELQASGIDLEVIKVGEKYRIAEPMRATAVEEAAIADFLESRMKDVARELDPKQVETELRTLGEQVKKWHQGDKAIDIYDVENRIASIGNDLLGSKGDPAFGSLLDASDRMLSLIKGERDNLLKPRQVGSDPEMMMAKSPSDPSLDIVLNREGKPFKDMFEALEWNKKKNIGGVVEKHPMEKGWVVEVKEPVPFSEYSKRTWKDIGKDVIEALQLNEERGSISFKEIPPERIEAIRRLIEDARKAGKTVLEFAKQLGYDNKLAEGFQKLADEVAKNIDIDKPDVGTSGFQVGETVNVRPTEKVSKRSGNTISWPKVFEGELKAIKEAQKLEMSKFSEFVPTIHQFNKLDSPYFKSYERAYLAAENIIKAQKKAKDIMVKEMRKEFKSKYGDPKEFGDYLILRQEGGDVRLKDSGIDPAKVKNYEGNPTVKWFDEIFDLAERETNEIRLRTGKDKMPKIPNYYTFMYAEALAGKYGGTPNRFIDPSGVIKERYRQFVDKPFRWTKPRSKLGARMALNRDPFDVLHRYLDQQIEHKNLTPIIAKIAEITKPLKDGKETYTNKAGEVKERNKFYFMSKENPGAHEFLVRWSNWLGGADITNPLYGLEGGKLARALNVMRRNITINRLGANIRTGAIQITALKNTWAMVGLPKTVEGIAGVLSPRLKALAKNNSQVLDLRKSEIAIDELYSGKGKTAAVGKMSTAHIQYMDSITASMSWIAAYKAGKVRGLKSERLFEYADDITTMTQGSSLRGHVAPIQRTAVGKALTLFQTFTISDWNLMYREVFGIGNEGVSKGMVVRRVMDTIIATTLFNMLFEDVLGTNSPLPTPIRAAVDAAEEGANTPEIIGRVLKELIEPIPVIGGAARYGSDPLGPVAEAVYAWSKSLSDPFNTNKMDDAGPFWETTTTMALPTPGTGQFQKSRRAIERGASPTEIILGPRKGKKKSGYGSYGGSRKGYGGYK</sequence>
<accession>A0A6M3IP59</accession>